<accession>U3CP63</accession>
<evidence type="ECO:0000313" key="3">
    <source>
        <dbReference type="Proteomes" id="UP000016562"/>
    </source>
</evidence>
<protein>
    <recommendedName>
        <fullName evidence="4">Outer membrane protein beta-barrel domain-containing protein</fullName>
    </recommendedName>
</protein>
<keyword evidence="3" id="KW-1185">Reference proteome</keyword>
<comment type="caution">
    <text evidence="2">The sequence shown here is derived from an EMBL/GenBank/DDBJ whole genome shotgun (WGS) entry which is preliminary data.</text>
</comment>
<dbReference type="EMBL" id="BATM01000021">
    <property type="protein sequence ID" value="GAD79928.1"/>
    <property type="molecule type" value="Genomic_DNA"/>
</dbReference>
<evidence type="ECO:0008006" key="4">
    <source>
        <dbReference type="Google" id="ProtNLM"/>
    </source>
</evidence>
<keyword evidence="1" id="KW-0732">Signal</keyword>
<evidence type="ECO:0000256" key="1">
    <source>
        <dbReference type="SAM" id="SignalP"/>
    </source>
</evidence>
<feature type="chain" id="PRO_5004640991" description="Outer membrane protein beta-barrel domain-containing protein" evidence="1">
    <location>
        <begin position="22"/>
        <end position="206"/>
    </location>
</feature>
<gene>
    <name evidence="2" type="ORF">VEZ01S_21_00500</name>
</gene>
<dbReference type="AlphaFoldDB" id="U3CP63"/>
<dbReference type="Proteomes" id="UP000016562">
    <property type="component" value="Unassembled WGS sequence"/>
</dbReference>
<organism evidence="2 3">
    <name type="scientific">Vibrio ezurae NBRC 102218</name>
    <dbReference type="NCBI Taxonomy" id="1219080"/>
    <lineage>
        <taxon>Bacteria</taxon>
        <taxon>Pseudomonadati</taxon>
        <taxon>Pseudomonadota</taxon>
        <taxon>Gammaproteobacteria</taxon>
        <taxon>Vibrionales</taxon>
        <taxon>Vibrionaceae</taxon>
        <taxon>Vibrio</taxon>
    </lineage>
</organism>
<reference evidence="2 3" key="1">
    <citation type="submission" date="2013-09" db="EMBL/GenBank/DDBJ databases">
        <title>Whole genome shotgun sequence of Vibrio ezurae NBRC 102218.</title>
        <authorList>
            <person name="Yoshida I."/>
            <person name="Hosoyama A."/>
            <person name="Numata M."/>
            <person name="Hashimoto M."/>
            <person name="Hosoyama Y."/>
            <person name="Tsuchikane K."/>
            <person name="Noguchi M."/>
            <person name="Hirakata S."/>
            <person name="Ichikawa N."/>
            <person name="Ohji S."/>
            <person name="Yamazoe A."/>
            <person name="Fujita N."/>
        </authorList>
    </citation>
    <scope>NUCLEOTIDE SEQUENCE [LARGE SCALE GENOMIC DNA]</scope>
    <source>
        <strain evidence="2 3">NBRC 102218</strain>
    </source>
</reference>
<dbReference type="OrthoDB" id="5733495at2"/>
<dbReference type="RefSeq" id="WP_021713636.1">
    <property type="nucleotide sequence ID" value="NZ_BATM01000021.1"/>
</dbReference>
<feature type="signal peptide" evidence="1">
    <location>
        <begin position="1"/>
        <end position="21"/>
    </location>
</feature>
<name>U3CP63_9VIBR</name>
<dbReference type="eggNOG" id="ENOG5031P2N">
    <property type="taxonomic scope" value="Bacteria"/>
</dbReference>
<evidence type="ECO:0000313" key="2">
    <source>
        <dbReference type="EMBL" id="GAD79928.1"/>
    </source>
</evidence>
<proteinExistence type="predicted"/>
<sequence length="206" mass="23227">MNKVKALVAASVLLTSVTAYADTGTPVNTKPRSYENHSDFKLGLGFDQGFGINAELYDTIDAFIGNDGVSADYKIVKDKRFSPRLPFTYYVAVGGFYDFNKTWHGDHGHWVSHPYVAGHNYCDSVDNNGNCHHWRNGYRDEGNGYYGYWEENESNHFNDYGIRVPLGLDWQFAPQWDGFASLAPRVNIPDSFHFGVDAALGVRYAF</sequence>